<dbReference type="InterPro" id="IPR000834">
    <property type="entry name" value="Peptidase_M14"/>
</dbReference>
<feature type="region of interest" description="Disordered" evidence="1">
    <location>
        <begin position="863"/>
        <end position="896"/>
    </location>
</feature>
<evidence type="ECO:0000313" key="3">
    <source>
        <dbReference type="EMBL" id="ABJ84490.1"/>
    </source>
</evidence>
<name>Q020Z9_SOLUE</name>
<dbReference type="Gene3D" id="3.40.630.10">
    <property type="entry name" value="Zn peptidases"/>
    <property type="match status" value="1"/>
</dbReference>
<dbReference type="Pfam" id="PF00246">
    <property type="entry name" value="Peptidase_M14"/>
    <property type="match status" value="1"/>
</dbReference>
<sequence precursor="true">MSISSARIGSALLAISLVSGPLAFGQAKKTKPAAAPAAAAPQKIDEEYTRLIHEYLQDPRITTELVDHMPASDTVPSPLKFLGRIPGKPGELTYAKDIYRYYEALAKASPRAKFWKIGQTEEGRDQVILAIADEATIKDLDKYKDILAKLGDPRKITDEQARELIKVGKPLYWANSGIHSPETGGPEMLIELAYRLIVEETPFIQTIRNNSITFITPVIEVDGREREVDTYYYNKKTGQRLPLMYWGKYVQHDNNRDGMGQYLKITKNFTKGVLEWHPTILHDLHEAQSYLYVSTGTGPYNNSLDSIAIDEWWLLGQTEVMEMAKRGVPGVFTYGFYDGWVPNYLFWIAITHNSFGRFYEVQSYGPDVNPNLQLGPTQTSREWYRPNPPLPSIKWGPRNNTNIQESALLFAMNKVAKEHELYLENYWLKNKRAIDKGKSGPEVAWVVPAAQRRKADAADLVNELRRQGVEVHKADAGFKVGNIDVSAGDYVIRGDQPYHTLVDMYFSVQNYPTANPRPYDDTGWTMQYMRNVKLNRISDKAILDKPMSMLTADAKAAGGVEGSGGTLVIEHTSDNNLMTFRFKNKDVRMQVAEEDFDLNGRKLRAGAIIIPNADHARLDSQLKDLGLSGWSVASAPVVKTHDMTIPRIGYVHSWSRTQDEGWVRAALDYYSVPYTYFADQKLKEGNLRAKYDVIIFPHVGGTSASMINGIAMTGNAIPYKKSAETPNLGGVDETDDIRGGMGFEGLQELAKFVQQGGALITEGSTSTLMAEYNLSGGVTVEHPANLFARGSIMRGVFTDLKSPIAYGYDGKDLPVYFNQDPVLNAAAAAGAGGFGGGGGRGAGGPVNGGDGQNITPNAVPIHTSPLDPSDAVTTAEAPAAGGRGGRGGRGGGAAGGAAAGRGAGGGAFAQAGGPRPRVVLQFPANASDMLLSGTLGGGEAIANRALAVDVPMGKGHVVMFALRPFWRWQTQGTYFLAFNAILNWDHLDAGKPAAAAQGATEAGQ</sequence>
<dbReference type="HOGENOM" id="CLU_011471_0_0_0"/>
<reference evidence="3" key="1">
    <citation type="submission" date="2006-10" db="EMBL/GenBank/DDBJ databases">
        <title>Complete sequence of Solibacter usitatus Ellin6076.</title>
        <authorList>
            <consortium name="US DOE Joint Genome Institute"/>
            <person name="Copeland A."/>
            <person name="Lucas S."/>
            <person name="Lapidus A."/>
            <person name="Barry K."/>
            <person name="Detter J.C."/>
            <person name="Glavina del Rio T."/>
            <person name="Hammon N."/>
            <person name="Israni S."/>
            <person name="Dalin E."/>
            <person name="Tice H."/>
            <person name="Pitluck S."/>
            <person name="Thompson L.S."/>
            <person name="Brettin T."/>
            <person name="Bruce D."/>
            <person name="Han C."/>
            <person name="Tapia R."/>
            <person name="Gilna P."/>
            <person name="Schmutz J."/>
            <person name="Larimer F."/>
            <person name="Land M."/>
            <person name="Hauser L."/>
            <person name="Kyrpides N."/>
            <person name="Mikhailova N."/>
            <person name="Janssen P.H."/>
            <person name="Kuske C.R."/>
            <person name="Richardson P."/>
        </authorList>
    </citation>
    <scope>NUCLEOTIDE SEQUENCE</scope>
    <source>
        <strain evidence="3">Ellin6076</strain>
    </source>
</reference>
<dbReference type="KEGG" id="sus:Acid_3518"/>
<dbReference type="EMBL" id="CP000473">
    <property type="protein sequence ID" value="ABJ84490.1"/>
    <property type="molecule type" value="Genomic_DNA"/>
</dbReference>
<dbReference type="AlphaFoldDB" id="Q020Z9"/>
<dbReference type="SUPFAM" id="SSF53187">
    <property type="entry name" value="Zn-dependent exopeptidases"/>
    <property type="match status" value="1"/>
</dbReference>
<dbReference type="STRING" id="234267.Acid_3518"/>
<feature type="compositionally biased region" description="Gly residues" evidence="1">
    <location>
        <begin position="881"/>
        <end position="896"/>
    </location>
</feature>
<accession>Q020Z9</accession>
<dbReference type="InParanoid" id="Q020Z9"/>
<dbReference type="eggNOG" id="COG2866">
    <property type="taxonomic scope" value="Bacteria"/>
</dbReference>
<evidence type="ECO:0000259" key="2">
    <source>
        <dbReference type="Pfam" id="PF00246"/>
    </source>
</evidence>
<dbReference type="GO" id="GO:0006508">
    <property type="term" value="P:proteolysis"/>
    <property type="evidence" value="ECO:0007669"/>
    <property type="project" value="InterPro"/>
</dbReference>
<organism evidence="3">
    <name type="scientific">Solibacter usitatus (strain Ellin6076)</name>
    <dbReference type="NCBI Taxonomy" id="234267"/>
    <lineage>
        <taxon>Bacteria</taxon>
        <taxon>Pseudomonadati</taxon>
        <taxon>Acidobacteriota</taxon>
        <taxon>Terriglobia</taxon>
        <taxon>Bryobacterales</taxon>
        <taxon>Solibacteraceae</taxon>
        <taxon>Candidatus Solibacter</taxon>
    </lineage>
</organism>
<protein>
    <recommendedName>
        <fullName evidence="2">Peptidase M14 domain-containing protein</fullName>
    </recommendedName>
</protein>
<evidence type="ECO:0000256" key="1">
    <source>
        <dbReference type="SAM" id="MobiDB-lite"/>
    </source>
</evidence>
<feature type="domain" description="Peptidase M14" evidence="2">
    <location>
        <begin position="98"/>
        <end position="237"/>
    </location>
</feature>
<dbReference type="GO" id="GO:0004181">
    <property type="term" value="F:metallocarboxypeptidase activity"/>
    <property type="evidence" value="ECO:0007669"/>
    <property type="project" value="InterPro"/>
</dbReference>
<gene>
    <name evidence="3" type="ordered locus">Acid_3518</name>
</gene>
<dbReference type="GO" id="GO:0008270">
    <property type="term" value="F:zinc ion binding"/>
    <property type="evidence" value="ECO:0007669"/>
    <property type="project" value="InterPro"/>
</dbReference>
<proteinExistence type="predicted"/>